<reference evidence="1" key="1">
    <citation type="journal article" date="2020" name="Stud. Mycol.">
        <title>101 Dothideomycetes genomes: a test case for predicting lifestyles and emergence of pathogens.</title>
        <authorList>
            <person name="Haridas S."/>
            <person name="Albert R."/>
            <person name="Binder M."/>
            <person name="Bloem J."/>
            <person name="Labutti K."/>
            <person name="Salamov A."/>
            <person name="Andreopoulos B."/>
            <person name="Baker S."/>
            <person name="Barry K."/>
            <person name="Bills G."/>
            <person name="Bluhm B."/>
            <person name="Cannon C."/>
            <person name="Castanera R."/>
            <person name="Culley D."/>
            <person name="Daum C."/>
            <person name="Ezra D."/>
            <person name="Gonzalez J."/>
            <person name="Henrissat B."/>
            <person name="Kuo A."/>
            <person name="Liang C."/>
            <person name="Lipzen A."/>
            <person name="Lutzoni F."/>
            <person name="Magnuson J."/>
            <person name="Mondo S."/>
            <person name="Nolan M."/>
            <person name="Ohm R."/>
            <person name="Pangilinan J."/>
            <person name="Park H.-J."/>
            <person name="Ramirez L."/>
            <person name="Alfaro M."/>
            <person name="Sun H."/>
            <person name="Tritt A."/>
            <person name="Yoshinaga Y."/>
            <person name="Zwiers L.-H."/>
            <person name="Turgeon B."/>
            <person name="Goodwin S."/>
            <person name="Spatafora J."/>
            <person name="Crous P."/>
            <person name="Grigoriev I."/>
        </authorList>
    </citation>
    <scope>NUCLEOTIDE SEQUENCE</scope>
    <source>
        <strain evidence="1">ATCC 200398</strain>
    </source>
</reference>
<protein>
    <submittedName>
        <fullName evidence="1">Uncharacterized protein</fullName>
    </submittedName>
</protein>
<comment type="caution">
    <text evidence="1">The sequence shown here is derived from an EMBL/GenBank/DDBJ whole genome shotgun (WGS) entry which is preliminary data.</text>
</comment>
<name>A0ACB6QUC7_9PLEO</name>
<dbReference type="Proteomes" id="UP000799755">
    <property type="component" value="Unassembled WGS sequence"/>
</dbReference>
<gene>
    <name evidence="1" type="ORF">BDR25DRAFT_225324</name>
</gene>
<organism evidence="1 2">
    <name type="scientific">Lindgomyces ingoldianus</name>
    <dbReference type="NCBI Taxonomy" id="673940"/>
    <lineage>
        <taxon>Eukaryota</taxon>
        <taxon>Fungi</taxon>
        <taxon>Dikarya</taxon>
        <taxon>Ascomycota</taxon>
        <taxon>Pezizomycotina</taxon>
        <taxon>Dothideomycetes</taxon>
        <taxon>Pleosporomycetidae</taxon>
        <taxon>Pleosporales</taxon>
        <taxon>Lindgomycetaceae</taxon>
        <taxon>Lindgomyces</taxon>
    </lineage>
</organism>
<accession>A0ACB6QUC7</accession>
<sequence length="104" mass="11955">MPRLCLAQRQSKTLSTQSNMYRTRVLAMQPTRMLYMRQSPRMMRPVPKEEHGAHTVSQRLRTLKKIPAELIPLGNVAVGAAIYSMGRKLYTDKNLRLKRQSGSQ</sequence>
<dbReference type="EMBL" id="MU003507">
    <property type="protein sequence ID" value="KAF2470593.1"/>
    <property type="molecule type" value="Genomic_DNA"/>
</dbReference>
<evidence type="ECO:0000313" key="2">
    <source>
        <dbReference type="Proteomes" id="UP000799755"/>
    </source>
</evidence>
<keyword evidence="2" id="KW-1185">Reference proteome</keyword>
<proteinExistence type="predicted"/>
<evidence type="ECO:0000313" key="1">
    <source>
        <dbReference type="EMBL" id="KAF2470593.1"/>
    </source>
</evidence>